<dbReference type="PIRSF" id="PIRSF037847">
    <property type="entry name" value="NiaR"/>
    <property type="match status" value="1"/>
</dbReference>
<dbReference type="InterPro" id="IPR013196">
    <property type="entry name" value="HTH_11"/>
</dbReference>
<dbReference type="Gene3D" id="3.30.1340.20">
    <property type="entry name" value="3H domain"/>
    <property type="match status" value="1"/>
</dbReference>
<dbReference type="PANTHER" id="PTHR40068">
    <property type="entry name" value="TRANSCRIPTION REPRESSOR NIAR-RELATED"/>
    <property type="match status" value="1"/>
</dbReference>
<sequence>MPRDKKLSGEERRRQIADSLKKETEPQKGGALAEKHGVSRQVIVQDISLLKAANYPIIATPQGYLYNHPQTETEKTTSIIACRHTKAEMAEELNILVDHGILVKNVIVEHAAYGELSGQLMIKSRKDVERFQQLMDEQEASLLADLTDGLHLHTVEADDEPSIEEAKQALKTRGFLVEHVADE</sequence>
<keyword evidence="1" id="KW-0479">Metal-binding</keyword>
<dbReference type="InterPro" id="IPR036388">
    <property type="entry name" value="WH-like_DNA-bd_sf"/>
</dbReference>
<evidence type="ECO:0000259" key="4">
    <source>
        <dbReference type="Pfam" id="PF08279"/>
    </source>
</evidence>
<dbReference type="RefSeq" id="WP_142090644.1">
    <property type="nucleotide sequence ID" value="NZ_CP035485.1"/>
</dbReference>
<keyword evidence="6" id="KW-1185">Reference proteome</keyword>
<feature type="binding site" evidence="1">
    <location>
        <position position="84"/>
    </location>
    <ligand>
        <name>Ni(2+)</name>
        <dbReference type="ChEBI" id="CHEBI:49786"/>
    </ligand>
</feature>
<dbReference type="PANTHER" id="PTHR40068:SF1">
    <property type="entry name" value="TRANSCRIPTION REPRESSOR NIAR-RELATED"/>
    <property type="match status" value="1"/>
</dbReference>
<feature type="domain" description="Helix-turn-helix type 11" evidence="4">
    <location>
        <begin position="12"/>
        <end position="64"/>
    </location>
</feature>
<dbReference type="Pfam" id="PF02829">
    <property type="entry name" value="3H"/>
    <property type="match status" value="1"/>
</dbReference>
<dbReference type="Proteomes" id="UP000319756">
    <property type="component" value="Chromosome"/>
</dbReference>
<organism evidence="5 6">
    <name type="scientific">Salicibibacter halophilus</name>
    <dbReference type="NCBI Taxonomy" id="2502791"/>
    <lineage>
        <taxon>Bacteria</taxon>
        <taxon>Bacillati</taxon>
        <taxon>Bacillota</taxon>
        <taxon>Bacilli</taxon>
        <taxon>Bacillales</taxon>
        <taxon>Bacillaceae</taxon>
        <taxon>Salicibibacter</taxon>
    </lineage>
</organism>
<dbReference type="Gene3D" id="1.10.10.10">
    <property type="entry name" value="Winged helix-like DNA-binding domain superfamily/Winged helix DNA-binding domain"/>
    <property type="match status" value="1"/>
</dbReference>
<feature type="binding site" evidence="1">
    <location>
        <position position="153"/>
    </location>
    <ligand>
        <name>Ni(2+)</name>
        <dbReference type="ChEBI" id="CHEBI:49786"/>
    </ligand>
</feature>
<accession>A0A514LJT8</accession>
<name>A0A514LJT8_9BACI</name>
<dbReference type="InterPro" id="IPR036390">
    <property type="entry name" value="WH_DNA-bd_sf"/>
</dbReference>
<gene>
    <name evidence="5" type="ORF">EPH95_13800</name>
</gene>
<dbReference type="GO" id="GO:0046872">
    <property type="term" value="F:metal ion binding"/>
    <property type="evidence" value="ECO:0007669"/>
    <property type="project" value="UniProtKB-KW"/>
</dbReference>
<dbReference type="AlphaFoldDB" id="A0A514LJT8"/>
<evidence type="ECO:0000313" key="6">
    <source>
        <dbReference type="Proteomes" id="UP000319756"/>
    </source>
</evidence>
<evidence type="ECO:0000259" key="3">
    <source>
        <dbReference type="Pfam" id="PF02829"/>
    </source>
</evidence>
<dbReference type="OrthoDB" id="9792661at2"/>
<dbReference type="EMBL" id="CP035485">
    <property type="protein sequence ID" value="QDI92128.1"/>
    <property type="molecule type" value="Genomic_DNA"/>
</dbReference>
<dbReference type="SUPFAM" id="SSF46785">
    <property type="entry name" value="Winged helix' DNA-binding domain"/>
    <property type="match status" value="1"/>
</dbReference>
<feature type="binding site" evidence="1">
    <location>
        <position position="92"/>
    </location>
    <ligand>
        <name>Ni(2+)</name>
        <dbReference type="ChEBI" id="CHEBI:49786"/>
    </ligand>
</feature>
<reference evidence="6" key="1">
    <citation type="submission" date="2019-01" db="EMBL/GenBank/DDBJ databases">
        <title>Genomic analysis of Salicibibacter sp. NKC3-5.</title>
        <authorList>
            <person name="Oh Y.J."/>
        </authorList>
    </citation>
    <scope>NUCLEOTIDE SEQUENCE [LARGE SCALE GENOMIC DNA]</scope>
    <source>
        <strain evidence="6">NKC3-5</strain>
    </source>
</reference>
<evidence type="ECO:0000256" key="2">
    <source>
        <dbReference type="SAM" id="MobiDB-lite"/>
    </source>
</evidence>
<feature type="domain" description="3H" evidence="3">
    <location>
        <begin position="80"/>
        <end position="176"/>
    </location>
</feature>
<feature type="binding site" evidence="1">
    <location>
        <position position="151"/>
    </location>
    <ligand>
        <name>Ni(2+)</name>
        <dbReference type="ChEBI" id="CHEBI:49786"/>
    </ligand>
</feature>
<dbReference type="InterPro" id="IPR004173">
    <property type="entry name" value="3H_domain"/>
</dbReference>
<feature type="region of interest" description="Disordered" evidence="2">
    <location>
        <begin position="1"/>
        <end position="34"/>
    </location>
</feature>
<proteinExistence type="predicted"/>
<keyword evidence="1" id="KW-0533">Nickel</keyword>
<feature type="compositionally biased region" description="Basic and acidic residues" evidence="2">
    <location>
        <begin position="1"/>
        <end position="26"/>
    </location>
</feature>
<dbReference type="Pfam" id="PF08279">
    <property type="entry name" value="HTH_11"/>
    <property type="match status" value="1"/>
</dbReference>
<dbReference type="SUPFAM" id="SSF75500">
    <property type="entry name" value="Putative transcriptional regulator TM1602, C-terminal domain"/>
    <property type="match status" value="1"/>
</dbReference>
<dbReference type="InterPro" id="IPR026043">
    <property type="entry name" value="NadR"/>
</dbReference>
<protein>
    <submittedName>
        <fullName evidence="5">Transcription repressor NadR</fullName>
    </submittedName>
</protein>
<dbReference type="InterPro" id="IPR035922">
    <property type="entry name" value="3H_dom_sf"/>
</dbReference>
<evidence type="ECO:0000256" key="1">
    <source>
        <dbReference type="PIRSR" id="PIRSR037847-1"/>
    </source>
</evidence>
<dbReference type="KEGG" id="sale:EPH95_13800"/>
<evidence type="ECO:0000313" key="5">
    <source>
        <dbReference type="EMBL" id="QDI92128.1"/>
    </source>
</evidence>